<sequence length="84" mass="9722">MIPEVYGFVLHEWHTLELRKVSKWVFKFIKKRVRTGICIKRKEELNRFLTLRRKAAAKDGAPPASVQDKTSTEAVEGGCPYIFT</sequence>
<comment type="subunit">
    <text evidence="2">Component of the large ribosomal subunit.</text>
</comment>
<dbReference type="GO" id="GO:0006412">
    <property type="term" value="P:translation"/>
    <property type="evidence" value="ECO:0007669"/>
    <property type="project" value="InterPro"/>
</dbReference>
<evidence type="ECO:0000313" key="8">
    <source>
        <dbReference type="EMBL" id="MBZ3882640.1"/>
    </source>
</evidence>
<dbReference type="AlphaFoldDB" id="A0AA41N2N1"/>
<evidence type="ECO:0000256" key="4">
    <source>
        <dbReference type="ARBA" id="ARBA00023274"/>
    </source>
</evidence>
<dbReference type="EMBL" id="JAATJV010382693">
    <property type="protein sequence ID" value="MBZ3882640.1"/>
    <property type="molecule type" value="Genomic_DNA"/>
</dbReference>
<evidence type="ECO:0000256" key="3">
    <source>
        <dbReference type="ARBA" id="ARBA00022980"/>
    </source>
</evidence>
<dbReference type="GO" id="GO:0003735">
    <property type="term" value="F:structural constituent of ribosome"/>
    <property type="evidence" value="ECO:0007669"/>
    <property type="project" value="InterPro"/>
</dbReference>
<comment type="function">
    <text evidence="5">Component of the large ribosomal subunit. The ribosome is a large ribonucleoprotein complex responsible for the synthesis of proteins in the cell.</text>
</comment>
<evidence type="ECO:0000256" key="7">
    <source>
        <dbReference type="ARBA" id="ARBA00035331"/>
    </source>
</evidence>
<evidence type="ECO:0000256" key="6">
    <source>
        <dbReference type="ARBA" id="ARBA00035226"/>
    </source>
</evidence>
<dbReference type="GO" id="GO:1990904">
    <property type="term" value="C:ribonucleoprotein complex"/>
    <property type="evidence" value="ECO:0007669"/>
    <property type="project" value="UniProtKB-KW"/>
</dbReference>
<evidence type="ECO:0000313" key="9">
    <source>
        <dbReference type="Proteomes" id="UP001166674"/>
    </source>
</evidence>
<evidence type="ECO:0000256" key="1">
    <source>
        <dbReference type="ARBA" id="ARBA00006509"/>
    </source>
</evidence>
<dbReference type="GO" id="GO:0005840">
    <property type="term" value="C:ribosome"/>
    <property type="evidence" value="ECO:0007669"/>
    <property type="project" value="UniProtKB-KW"/>
</dbReference>
<dbReference type="Pfam" id="PF01158">
    <property type="entry name" value="Ribosomal_L36e"/>
    <property type="match status" value="1"/>
</dbReference>
<dbReference type="InterPro" id="IPR000509">
    <property type="entry name" value="Ribosomal_eL36"/>
</dbReference>
<dbReference type="InterPro" id="IPR038097">
    <property type="entry name" value="Ribosomal_eL36_sf"/>
</dbReference>
<evidence type="ECO:0000256" key="5">
    <source>
        <dbReference type="ARBA" id="ARBA00034092"/>
    </source>
</evidence>
<dbReference type="Proteomes" id="UP001166674">
    <property type="component" value="Unassembled WGS sequence"/>
</dbReference>
<keyword evidence="4" id="KW-0687">Ribonucleoprotein</keyword>
<organism evidence="8 9">
    <name type="scientific">Sciurus carolinensis</name>
    <name type="common">Eastern gray squirrel</name>
    <dbReference type="NCBI Taxonomy" id="30640"/>
    <lineage>
        <taxon>Eukaryota</taxon>
        <taxon>Metazoa</taxon>
        <taxon>Chordata</taxon>
        <taxon>Craniata</taxon>
        <taxon>Vertebrata</taxon>
        <taxon>Euteleostomi</taxon>
        <taxon>Mammalia</taxon>
        <taxon>Eutheria</taxon>
        <taxon>Euarchontoglires</taxon>
        <taxon>Glires</taxon>
        <taxon>Rodentia</taxon>
        <taxon>Sciuromorpha</taxon>
        <taxon>Sciuridae</taxon>
        <taxon>Sciurinae</taxon>
        <taxon>Sciurini</taxon>
        <taxon>Sciurus</taxon>
    </lineage>
</organism>
<proteinExistence type="inferred from homology"/>
<evidence type="ECO:0000256" key="2">
    <source>
        <dbReference type="ARBA" id="ARBA00011133"/>
    </source>
</evidence>
<keyword evidence="3" id="KW-0689">Ribosomal protein</keyword>
<name>A0AA41N2N1_SCICA</name>
<keyword evidence="9" id="KW-1185">Reference proteome</keyword>
<reference evidence="8" key="1">
    <citation type="submission" date="2020-03" db="EMBL/GenBank/DDBJ databases">
        <title>Studies in the Genomics of Life Span.</title>
        <authorList>
            <person name="Glass D."/>
        </authorList>
    </citation>
    <scope>NUCLEOTIDE SEQUENCE</scope>
    <source>
        <strain evidence="8">SUZIE</strain>
        <tissue evidence="8">Muscle</tissue>
    </source>
</reference>
<comment type="caution">
    <text evidence="8">The sequence shown here is derived from an EMBL/GenBank/DDBJ whole genome shotgun (WGS) entry which is preliminary data.</text>
</comment>
<protein>
    <recommendedName>
        <fullName evidence="6">Large ribosomal subunit protein eL36</fullName>
    </recommendedName>
    <alternativeName>
        <fullName evidence="7">60S ribosomal protein L36</fullName>
    </alternativeName>
</protein>
<gene>
    <name evidence="8" type="ORF">SUZIE_168950</name>
</gene>
<accession>A0AA41N2N1</accession>
<dbReference type="Gene3D" id="1.10.10.1760">
    <property type="entry name" value="60S ribosomal protein L36"/>
    <property type="match status" value="1"/>
</dbReference>
<comment type="similarity">
    <text evidence="1">Belongs to the eukaryotic ribosomal protein eL36 family.</text>
</comment>